<reference evidence="3 4" key="1">
    <citation type="submission" date="2017-05" db="EMBL/GenBank/DDBJ databases">
        <title>The Genome Sequence of Enterococcus sp. 10A9_DIV0425.</title>
        <authorList>
            <consortium name="The Broad Institute Genomics Platform"/>
            <consortium name="The Broad Institute Genomic Center for Infectious Diseases"/>
            <person name="Earl A."/>
            <person name="Manson A."/>
            <person name="Schwartman J."/>
            <person name="Gilmore M."/>
            <person name="Abouelleil A."/>
            <person name="Cao P."/>
            <person name="Chapman S."/>
            <person name="Cusick C."/>
            <person name="Shea T."/>
            <person name="Young S."/>
            <person name="Neafsey D."/>
            <person name="Nusbaum C."/>
            <person name="Birren B."/>
        </authorList>
    </citation>
    <scope>NUCLEOTIDE SEQUENCE [LARGE SCALE GENOMIC DNA]</scope>
    <source>
        <strain evidence="3 4">10A9_DIV0425</strain>
    </source>
</reference>
<evidence type="ECO:0000256" key="2">
    <source>
        <dbReference type="SAM" id="MobiDB-lite"/>
    </source>
</evidence>
<feature type="coiled-coil region" evidence="1">
    <location>
        <begin position="1207"/>
        <end position="1244"/>
    </location>
</feature>
<evidence type="ECO:0000256" key="1">
    <source>
        <dbReference type="SAM" id="Coils"/>
    </source>
</evidence>
<dbReference type="RefSeq" id="WP_086284279.1">
    <property type="nucleotide sequence ID" value="NZ_NGMO01000002.1"/>
</dbReference>
<evidence type="ECO:0000313" key="3">
    <source>
        <dbReference type="EMBL" id="OTP10968.1"/>
    </source>
</evidence>
<sequence>MMKDNEENYNEFATKANILALALALKDNEDRFFRTDKDYQLLFSTYIRMIDLDKKEFFIEKERKNKVMKSLERTIAFYDFKNKEQIQSVFEEMVNNDPTDFMIFPSSFYIEGFVGVAPHYIGLTVYKKNNRLIVMKVDKERHYDYSNVTCFEIPLTKMADLSQLFFWGRDYEAREPYYVLSRLAEFSSDINPILALSMKQQTAANCMVNELEASLKTTLFNCRVDISCLNPKVSVTPKWNPKKESTLEMRRRFLLALKGDDPVWNQHFDYIFDYYLCRKGKLGEIDSSKFFLTDEWWYRQIRSSFSMDPYIPEILECNGHIPVVKEDQMKENIKKWLGPRNKLRQKDIRDCEVEELIQGKEQNSYKIKILNARLLSMKIELAREVAEFNITCLREKNKEIDAELQRRKEIDAELQQRKKLEMKAKEFEKRVDMLVLALSLKENERFFKAKEEYQLLFSTYIKMIRNDQDSFFIGEERKAKIIQSLKRTKAFYQFKKKKQLQAVFEKLKNDDPTDFMLFPTTVSSSRDNENSVHLCGFTVYKKNEHFLVMKVDKERSFDNEIVTCFKIPFSHIAKLSQLFWRERDYIRRSTKDIFKSLKELSSEIKAIPITMQYEESGEHAVSKVEDSLKTILFNCRTDIFNLTETPQVILKWNLAHSEPTIEMRKRFVTAMKGEDEGWNQHFDYLFDYYLCGKGKLVSDSSLDIRAHDLRRYWEMQETFSMDLYIPEMLKNSGQMSTKNTELSQEKIIGIDSSGLLNKSAIKEINSIELGNALEANMYKIKLFNERLPFIHIQRAREITLYIISRLEDKNKEIEAEIQRRKELEMKAKEFEKRVDMLVLALSLKENDRFFKAKEEYQLLFSTYIKMIENDHDNFFIEKEQKEKIIQSLERTKALYDFEQKEQLQAIFEKMGNDDPTDFMLFLSAVSSSRDNENSVHLRGFTVYKKNEHFLVMKVDKQRSFDNEIVTYFKIPFSHIAELSQLFLGERGYVRRGTNDIFKSLKELSSEVKVTSTLIMQYEELGEHVVSEVEDSLKTILFNCRTDIFNLSETPKVILKWNLAYSEPTIEMRKRFVTAMKGEDEGWNQHFDYLFDYYLCGKGKLVSDSSLDIRAHDLRRYWEMQETFSMDLYIPEMLKNSGQMSTKNTELSQEKIIGIDSSGLLNKSAIKEINSIELGNALEANMYKIKLFNERLPFIHIQRAREITLYIISRLEDKNKEIEAEIQRRKELEMKAKEFEKRVDMLVLALSLKENDRFFKAKEEYQLLFSTYIKMIENDHDNFFIEKERKEKIIQSLERTKALYDFEQKEQLQTVFEKMRNNDPTDFMLFLSAVSSRRYNTDRIHLCGFTVYKKNEHFLVMKVDKQRSFDNETVTCFVIPSSHIAELSQLFSGERGYVRRGTNDIFKSLKDLSIEVKAISAITMKYQEPGEHIVSEVEASLRMILFNCRTDIFSLSEKAMVNPKWNLAHSEPTIEMRKRFVTAMQGEDEGWNQHFDYLFDYYLCRKGKLVSDSSLTTQAHDPIRYLKIQKIFSMDPYISEMLKNGGQISTEKSSLKEEKIREIDPTGRLYMNPIREMPFLNLKNAIKENEYKIKLFNERLPFIKIQRAEEITQYIISRLEDKNKEIGAELQQREEIEKRRQNEKSYNQALNQLVSKNVSESTKSFQKTPIGSNEKDTVEKSELTVLKDKVKIAQHEFRNSSPQDVGSAKKRKIQIEK</sequence>
<gene>
    <name evidence="3" type="ORF">A5844_001102</name>
</gene>
<protein>
    <submittedName>
        <fullName evidence="3">Uncharacterized protein</fullName>
    </submittedName>
</protein>
<keyword evidence="1" id="KW-0175">Coiled coil</keyword>
<dbReference type="STRING" id="1987383.A5844_001102"/>
<feature type="compositionally biased region" description="Basic residues" evidence="2">
    <location>
        <begin position="1703"/>
        <end position="1712"/>
    </location>
</feature>
<dbReference type="EMBL" id="NGMO01000002">
    <property type="protein sequence ID" value="OTP10968.1"/>
    <property type="molecule type" value="Genomic_DNA"/>
</dbReference>
<keyword evidence="4" id="KW-1185">Reference proteome</keyword>
<name>A0A242JZY9_9ENTE</name>
<evidence type="ECO:0000313" key="4">
    <source>
        <dbReference type="Proteomes" id="UP000194933"/>
    </source>
</evidence>
<feature type="coiled-coil region" evidence="1">
    <location>
        <begin position="393"/>
        <end position="437"/>
    </location>
</feature>
<feature type="region of interest" description="Disordered" evidence="2">
    <location>
        <begin position="1690"/>
        <end position="1712"/>
    </location>
</feature>
<organism evidence="3 4">
    <name type="scientific">Candidatus Enterococcus wittei</name>
    <dbReference type="NCBI Taxonomy" id="1987383"/>
    <lineage>
        <taxon>Bacteria</taxon>
        <taxon>Bacillati</taxon>
        <taxon>Bacillota</taxon>
        <taxon>Bacilli</taxon>
        <taxon>Lactobacillales</taxon>
        <taxon>Enterococcaceae</taxon>
        <taxon>Enterococcus</taxon>
    </lineage>
</organism>
<comment type="caution">
    <text evidence="3">The sequence shown here is derived from an EMBL/GenBank/DDBJ whole genome shotgun (WGS) entry which is preliminary data.</text>
</comment>
<feature type="coiled-coil region" evidence="1">
    <location>
        <begin position="803"/>
        <end position="840"/>
    </location>
</feature>
<proteinExistence type="predicted"/>
<dbReference type="Proteomes" id="UP000194933">
    <property type="component" value="Unassembled WGS sequence"/>
</dbReference>
<accession>A0A242JZY9</accession>